<gene>
    <name evidence="4" type="ORF">ACH50_09170</name>
</gene>
<evidence type="ECO:0000313" key="5">
    <source>
        <dbReference type="Proteomes" id="UP000037315"/>
    </source>
</evidence>
<evidence type="ECO:0000259" key="3">
    <source>
        <dbReference type="PROSITE" id="PS50887"/>
    </source>
</evidence>
<dbReference type="InterPro" id="IPR035919">
    <property type="entry name" value="EAL_sf"/>
</dbReference>
<evidence type="ECO:0000259" key="2">
    <source>
        <dbReference type="PROSITE" id="PS50883"/>
    </source>
</evidence>
<dbReference type="CDD" id="cd01949">
    <property type="entry name" value="GGDEF"/>
    <property type="match status" value="1"/>
</dbReference>
<dbReference type="SUPFAM" id="SSF141868">
    <property type="entry name" value="EAL domain-like"/>
    <property type="match status" value="1"/>
</dbReference>
<keyword evidence="1" id="KW-0472">Membrane</keyword>
<evidence type="ECO:0000313" key="4">
    <source>
        <dbReference type="EMBL" id="KMV34919.1"/>
    </source>
</evidence>
<dbReference type="CDD" id="cd01948">
    <property type="entry name" value="EAL"/>
    <property type="match status" value="1"/>
</dbReference>
<dbReference type="Pfam" id="PF05228">
    <property type="entry name" value="CHASE4"/>
    <property type="match status" value="1"/>
</dbReference>
<evidence type="ECO:0000256" key="1">
    <source>
        <dbReference type="SAM" id="Phobius"/>
    </source>
</evidence>
<keyword evidence="1" id="KW-1133">Transmembrane helix</keyword>
<keyword evidence="5" id="KW-1185">Reference proteome</keyword>
<dbReference type="InterPro" id="IPR029787">
    <property type="entry name" value="Nucleotide_cyclase"/>
</dbReference>
<sequence length="737" mass="81447">MHQPFRGRMVPSAWALFVMIFLSGVGLIFSVVTLLYLSLNLISSKTNEIDEHRTALSVNGAIQTTVNKMSALVIDNAVWDDAARELYRPTLNESWLYSTWGTGFKVGNLYDGTFILDEHFHVLWGAFRGATASEKRLDFFGEGLGAIIRQHAGSLRDKQVVYSGLTRTREGVAFVAIGLVRPVTGPLQAGERTRRYLLLTRHVNPGLLRELGETFQASDLTFTAQKTSPASVPLQSAAGETLGYLHWRPTQPGVEAAKASSGNFIQIVITAVGLILLFILFSSVGLYRLARGEKRAREVARLDWLSRLPNRRALIERMAQSSQRAESEVISVVFVDLDGFKDVNDIYGHDTGDQLIVTLADAFRQHVPKGGMLARMGGDEFAMLQEGDAAHEKAVVWANKVLESLNAPVRLGERVIHLSASIGIASGSLQDCTSKELFRRADIAMYHAKLNGKGRVMHYDGELNRVREFQLRVENEIRSGLERDEFEVWYQPIVDACSGKMAGVEALMRWPRRPAGPLPPDTFIGIAETCGLIHALGEFVLRRACRDLQPLYDLKLSVNISPAQFRDPEFENKVARGLRENHFPAARLQLEVTETYVLENPERAAAAIANLKSFGTAIALDDFGTGYSSIGYLRRFNFDTIKIDKSLAGRVDSDPQAAALVSGTIRIATALGMAVTAEGVENAQQKRLLRQAGCDALQGYYFSQPMPIEALLRLRRERGDKPLAAGERLEALPEAGH</sequence>
<dbReference type="Proteomes" id="UP000037315">
    <property type="component" value="Unassembled WGS sequence"/>
</dbReference>
<dbReference type="STRING" id="1121863.GCA_000621185_03992"/>
<reference evidence="4 5" key="1">
    <citation type="submission" date="2015-06" db="EMBL/GenBank/DDBJ databases">
        <title>Genome sequencing of Cronobacter sp. strain DJ34 isolated from petroleum contaminated sludge of Duliajan Oil Fields, Assam, India.</title>
        <authorList>
            <person name="Pal S."/>
            <person name="Banerjee T.D."/>
            <person name="Roy A."/>
            <person name="Sar P."/>
            <person name="Kazy S.K."/>
        </authorList>
    </citation>
    <scope>NUCLEOTIDE SEQUENCE [LARGE SCALE GENOMIC DNA]</scope>
    <source>
        <strain evidence="4 5">DJ34</strain>
    </source>
</reference>
<dbReference type="InterPro" id="IPR007892">
    <property type="entry name" value="CHASE4"/>
</dbReference>
<comment type="caution">
    <text evidence="4">The sequence shown here is derived from an EMBL/GenBank/DDBJ whole genome shotgun (WGS) entry which is preliminary data.</text>
</comment>
<dbReference type="PANTHER" id="PTHR44757">
    <property type="entry name" value="DIGUANYLATE CYCLASE DGCP"/>
    <property type="match status" value="1"/>
</dbReference>
<dbReference type="Gene3D" id="3.20.20.450">
    <property type="entry name" value="EAL domain"/>
    <property type="match status" value="1"/>
</dbReference>
<dbReference type="SMART" id="SM00052">
    <property type="entry name" value="EAL"/>
    <property type="match status" value="1"/>
</dbReference>
<name>A0A0J8YBN3_9ENTR</name>
<organism evidence="4 5">
    <name type="scientific">Franconibacter pulveris</name>
    <dbReference type="NCBI Taxonomy" id="435910"/>
    <lineage>
        <taxon>Bacteria</taxon>
        <taxon>Pseudomonadati</taxon>
        <taxon>Pseudomonadota</taxon>
        <taxon>Gammaproteobacteria</taxon>
        <taxon>Enterobacterales</taxon>
        <taxon>Enterobacteriaceae</taxon>
        <taxon>Franconibacter</taxon>
    </lineage>
</organism>
<dbReference type="SMART" id="SM00267">
    <property type="entry name" value="GGDEF"/>
    <property type="match status" value="1"/>
</dbReference>
<proteinExistence type="predicted"/>
<dbReference type="InterPro" id="IPR001633">
    <property type="entry name" value="EAL_dom"/>
</dbReference>
<dbReference type="NCBIfam" id="TIGR00254">
    <property type="entry name" value="GGDEF"/>
    <property type="match status" value="1"/>
</dbReference>
<dbReference type="InterPro" id="IPR000160">
    <property type="entry name" value="GGDEF_dom"/>
</dbReference>
<feature type="domain" description="EAL" evidence="2">
    <location>
        <begin position="470"/>
        <end position="719"/>
    </location>
</feature>
<dbReference type="Pfam" id="PF00563">
    <property type="entry name" value="EAL"/>
    <property type="match status" value="1"/>
</dbReference>
<dbReference type="SUPFAM" id="SSF55073">
    <property type="entry name" value="Nucleotide cyclase"/>
    <property type="match status" value="1"/>
</dbReference>
<dbReference type="Gene3D" id="3.30.70.270">
    <property type="match status" value="1"/>
</dbReference>
<dbReference type="AlphaFoldDB" id="A0A0J8YBN3"/>
<feature type="domain" description="GGDEF" evidence="3">
    <location>
        <begin position="328"/>
        <end position="461"/>
    </location>
</feature>
<accession>A0A0J8YBN3</accession>
<dbReference type="PANTHER" id="PTHR44757:SF2">
    <property type="entry name" value="BIOFILM ARCHITECTURE MAINTENANCE PROTEIN MBAA"/>
    <property type="match status" value="1"/>
</dbReference>
<feature type="transmembrane region" description="Helical" evidence="1">
    <location>
        <begin position="264"/>
        <end position="287"/>
    </location>
</feature>
<feature type="transmembrane region" description="Helical" evidence="1">
    <location>
        <begin position="12"/>
        <end position="37"/>
    </location>
</feature>
<dbReference type="PROSITE" id="PS50887">
    <property type="entry name" value="GGDEF"/>
    <property type="match status" value="1"/>
</dbReference>
<dbReference type="Pfam" id="PF00990">
    <property type="entry name" value="GGDEF"/>
    <property type="match status" value="1"/>
</dbReference>
<dbReference type="InterPro" id="IPR043128">
    <property type="entry name" value="Rev_trsase/Diguanyl_cyclase"/>
</dbReference>
<dbReference type="InterPro" id="IPR052155">
    <property type="entry name" value="Biofilm_reg_signaling"/>
</dbReference>
<keyword evidence="1" id="KW-0812">Transmembrane</keyword>
<dbReference type="PATRIC" id="fig|1656095.3.peg.4460"/>
<protein>
    <submittedName>
        <fullName evidence="4">Diguanylate cyclase</fullName>
    </submittedName>
</protein>
<dbReference type="EMBL" id="LFEJ01000013">
    <property type="protein sequence ID" value="KMV34919.1"/>
    <property type="molecule type" value="Genomic_DNA"/>
</dbReference>
<dbReference type="PROSITE" id="PS50883">
    <property type="entry name" value="EAL"/>
    <property type="match status" value="1"/>
</dbReference>